<dbReference type="Pfam" id="PF00063">
    <property type="entry name" value="Myosin_head"/>
    <property type="match status" value="1"/>
</dbReference>
<sequence length="1161" mass="130669">MSQKVTPSMQSLKSLPADYRFDGENSSGASIPRKGGLRNGASQADTAAGDSEDSPYSGHGVSFEEQSLTDDVDPGAATMPLPQSDERRWSDTSAYARKKILQSWIQLPNGNWELGKILSTSGEESVVSLPEGKVMKVISETLVPANPDILDGVDDLMQLSYLNEPSVLYNLNYRYNQDMIYTKAGPVLVAVNPFKEVPLYGNRYIEAYRKKSNDSPHVYAIADTAIREMIRDEVNQSIIISGESGAGKTETAKIAMQYLAALGGGSGIEYEILKTNPILEAFGNAKTLRNDNSSRFGKLIEIHFSESGKISGAQVQTCKCKQSHCFTVVQCAEGERSYHIFYQLCAGASSSLRGMVKEAKSDKHLQYKYLGQSNCYSINGVDDAERFHAVKEALDIVHVSKEDQESVFAMLAAVLWLGNVSFIIIDNENHVEPVADESLSTVAKLIGCNINELKLSLSKRNMRVGKDTIVQKLTLPQAIDARDALAKSIFSCLFDWLVEQINKSLAVGKRRTGRSISILDIYGFESFDKNSFEQFCINYANERLQQHFNRHLFKLEQEEYIQDGIDWTRVDFEDNQDCLSLFEKKPLGLLSLLDEESTFPNGTDLTLANKLKQHLHSNSCFRGDREKLFTVVHYAGEVTYETTGFLEKNRDLLHLDSIQLLSSCSCHLPQAFASSMLIQSEKPVVGPLYKAGGADSQRLSVATKFKGQLFQLMQRLGNTTPHFIRCIKPNNVQSPGLYEQGLVLQQLRCCGVLEVVRISRSGFPTRVSHQKFARRYGFLLVENIADKDPLSVSVAILHQFNILPEMYQVGYTKLFFRTGQIGVLEDTRNRTLHGILRVQSSFRGYQARCHLKELKMGISILQSFVRGDKVRKEFAELLRRHRAAVTIQCQVKSKIARQQYKGITDASVVIQSAIRGYLVRRCSGDLRWLKSVGTQPNESGEVLVKASVLSELQRRVLKSEAALREKEEENDILQQRLQQYENRWSEYETKMKSMEEIWQKQMRSLQSSLSIAKKSLAVEDSARNSDASVNASDATDWDSSSNQFKSQTSNGGRPRQQQQQPMSAGLSVIGRLAEEFEQRAQVFGDDAKFLVEVKSGQVEANLNPERELRRLKQMFETWKKDYGGRLRETKMILSKLGSEESSGSMEKVKRKWWGRRNSTRY</sequence>
<dbReference type="SMART" id="SM00242">
    <property type="entry name" value="MYSc"/>
    <property type="match status" value="1"/>
</dbReference>
<evidence type="ECO:0000256" key="2">
    <source>
        <dbReference type="ARBA" id="ARBA00022741"/>
    </source>
</evidence>
<organism evidence="15 16">
    <name type="scientific">Brassica carinata</name>
    <name type="common">Ethiopian mustard</name>
    <name type="synonym">Abyssinian cabbage</name>
    <dbReference type="NCBI Taxonomy" id="52824"/>
    <lineage>
        <taxon>Eukaryota</taxon>
        <taxon>Viridiplantae</taxon>
        <taxon>Streptophyta</taxon>
        <taxon>Embryophyta</taxon>
        <taxon>Tracheophyta</taxon>
        <taxon>Spermatophyta</taxon>
        <taxon>Magnoliopsida</taxon>
        <taxon>eudicotyledons</taxon>
        <taxon>Gunneridae</taxon>
        <taxon>Pentapetalae</taxon>
        <taxon>rosids</taxon>
        <taxon>malvids</taxon>
        <taxon>Brassicales</taxon>
        <taxon>Brassicaceae</taxon>
        <taxon>Brassiceae</taxon>
        <taxon>Brassica</taxon>
    </lineage>
</organism>
<evidence type="ECO:0000256" key="5">
    <source>
        <dbReference type="ARBA" id="ARBA00023054"/>
    </source>
</evidence>
<dbReference type="InterPro" id="IPR004009">
    <property type="entry name" value="SH3_Myosin"/>
</dbReference>
<feature type="domain" description="Myosin motor" evidence="13">
    <location>
        <begin position="151"/>
        <end position="829"/>
    </location>
</feature>
<dbReference type="Gene3D" id="3.40.850.10">
    <property type="entry name" value="Kinesin motor domain"/>
    <property type="match status" value="1"/>
</dbReference>
<dbReference type="PROSITE" id="PS51844">
    <property type="entry name" value="SH3_LIKE"/>
    <property type="match status" value="1"/>
</dbReference>
<accession>A0A8X7V9S6</accession>
<dbReference type="InterPro" id="IPR000048">
    <property type="entry name" value="IQ_motif_EF-hand-BS"/>
</dbReference>
<dbReference type="Gene3D" id="1.10.10.820">
    <property type="match status" value="1"/>
</dbReference>
<comment type="caution">
    <text evidence="15">The sequence shown here is derived from an EMBL/GenBank/DDBJ whole genome shotgun (WGS) entry which is preliminary data.</text>
</comment>
<dbReference type="InterPro" id="IPR036022">
    <property type="entry name" value="MYSc_Myo8"/>
</dbReference>
<feature type="region of interest" description="Disordered" evidence="12">
    <location>
        <begin position="1"/>
        <end position="90"/>
    </location>
</feature>
<dbReference type="SMART" id="SM00015">
    <property type="entry name" value="IQ"/>
    <property type="match status" value="4"/>
</dbReference>
<comment type="similarity">
    <text evidence="9">Belongs to the TRAFAC class myosin-kinesin ATPase superfamily. Myosin family. Plant myosin class VIII subfamily.</text>
</comment>
<evidence type="ECO:0000256" key="12">
    <source>
        <dbReference type="SAM" id="MobiDB-lite"/>
    </source>
</evidence>
<dbReference type="GO" id="GO:0000146">
    <property type="term" value="F:microfilament motor activity"/>
    <property type="evidence" value="ECO:0007669"/>
    <property type="project" value="TreeGrafter"/>
</dbReference>
<dbReference type="GO" id="GO:0016459">
    <property type="term" value="C:myosin complex"/>
    <property type="evidence" value="ECO:0007669"/>
    <property type="project" value="UniProtKB-KW"/>
</dbReference>
<evidence type="ECO:0000256" key="1">
    <source>
        <dbReference type="ARBA" id="ARBA00022737"/>
    </source>
</evidence>
<feature type="domain" description="Myosin N-terminal SH3-like" evidence="14">
    <location>
        <begin position="98"/>
        <end position="147"/>
    </location>
</feature>
<evidence type="ECO:0000259" key="14">
    <source>
        <dbReference type="PROSITE" id="PS51844"/>
    </source>
</evidence>
<feature type="compositionally biased region" description="Low complexity" evidence="12">
    <location>
        <begin position="1051"/>
        <end position="1061"/>
    </location>
</feature>
<dbReference type="GO" id="GO:0007015">
    <property type="term" value="P:actin filament organization"/>
    <property type="evidence" value="ECO:0007669"/>
    <property type="project" value="TreeGrafter"/>
</dbReference>
<feature type="compositionally biased region" description="Polar residues" evidence="12">
    <location>
        <begin position="1"/>
        <end position="13"/>
    </location>
</feature>
<feature type="region of interest" description="Disordered" evidence="12">
    <location>
        <begin position="1020"/>
        <end position="1064"/>
    </location>
</feature>
<dbReference type="PRINTS" id="PR00193">
    <property type="entry name" value="MYOSINHEAVY"/>
</dbReference>
<keyword evidence="5 11" id="KW-0175">Coiled coil</keyword>
<dbReference type="GO" id="GO:0005524">
    <property type="term" value="F:ATP binding"/>
    <property type="evidence" value="ECO:0007669"/>
    <property type="project" value="UniProtKB-UniRule"/>
</dbReference>
<dbReference type="PROSITE" id="PS51456">
    <property type="entry name" value="MYOSIN_MOTOR"/>
    <property type="match status" value="1"/>
</dbReference>
<keyword evidence="7 10" id="KW-0505">Motor protein</keyword>
<dbReference type="FunFam" id="1.20.58.530:FF:000013">
    <property type="entry name" value="Unconventional myosin-XIX"/>
    <property type="match status" value="1"/>
</dbReference>
<keyword evidence="16" id="KW-1185">Reference proteome</keyword>
<dbReference type="PANTHER" id="PTHR13140">
    <property type="entry name" value="MYOSIN"/>
    <property type="match status" value="1"/>
</dbReference>
<dbReference type="InterPro" id="IPR036961">
    <property type="entry name" value="Kinesin_motor_dom_sf"/>
</dbReference>
<dbReference type="PANTHER" id="PTHR13140:SF780">
    <property type="entry name" value="MYOSIN-1"/>
    <property type="match status" value="1"/>
</dbReference>
<evidence type="ECO:0000256" key="3">
    <source>
        <dbReference type="ARBA" id="ARBA00022840"/>
    </source>
</evidence>
<evidence type="ECO:0000313" key="15">
    <source>
        <dbReference type="EMBL" id="KAG2306316.1"/>
    </source>
</evidence>
<keyword evidence="8 10" id="KW-0009">Actin-binding</keyword>
<dbReference type="Proteomes" id="UP000886595">
    <property type="component" value="Unassembled WGS sequence"/>
</dbReference>
<dbReference type="Gene3D" id="1.20.120.720">
    <property type="entry name" value="Myosin VI head, motor domain, U50 subdomain"/>
    <property type="match status" value="1"/>
</dbReference>
<feature type="region of interest" description="Actin-binding" evidence="10">
    <location>
        <begin position="709"/>
        <end position="731"/>
    </location>
</feature>
<protein>
    <recommendedName>
        <fullName evidence="17">Myosin-1-like</fullName>
    </recommendedName>
</protein>
<evidence type="ECO:0008006" key="17">
    <source>
        <dbReference type="Google" id="ProtNLM"/>
    </source>
</evidence>
<evidence type="ECO:0000256" key="10">
    <source>
        <dbReference type="PROSITE-ProRule" id="PRU00782"/>
    </source>
</evidence>
<keyword evidence="6 10" id="KW-0518">Myosin</keyword>
<dbReference type="FunFam" id="1.10.10.820:FF:000001">
    <property type="entry name" value="Myosin heavy chain"/>
    <property type="match status" value="1"/>
</dbReference>
<dbReference type="GO" id="GO:0016020">
    <property type="term" value="C:membrane"/>
    <property type="evidence" value="ECO:0007669"/>
    <property type="project" value="TreeGrafter"/>
</dbReference>
<dbReference type="AlphaFoldDB" id="A0A8X7V9S6"/>
<dbReference type="Gene3D" id="3.30.70.1590">
    <property type="match status" value="1"/>
</dbReference>
<feature type="compositionally biased region" description="Polar residues" evidence="12">
    <location>
        <begin position="1024"/>
        <end position="1050"/>
    </location>
</feature>
<name>A0A8X7V9S6_BRACI</name>
<dbReference type="CDD" id="cd01383">
    <property type="entry name" value="MYSc_Myo8"/>
    <property type="match status" value="1"/>
</dbReference>
<dbReference type="SUPFAM" id="SSF52540">
    <property type="entry name" value="P-loop containing nucleoside triphosphate hydrolases"/>
    <property type="match status" value="1"/>
</dbReference>
<evidence type="ECO:0000256" key="7">
    <source>
        <dbReference type="ARBA" id="ARBA00023175"/>
    </source>
</evidence>
<dbReference type="Gene3D" id="1.20.5.190">
    <property type="match status" value="2"/>
</dbReference>
<keyword evidence="2 10" id="KW-0547">Nucleotide-binding</keyword>
<dbReference type="GO" id="GO:0030048">
    <property type="term" value="P:actin filament-based movement"/>
    <property type="evidence" value="ECO:0007669"/>
    <property type="project" value="UniProtKB-ARBA"/>
</dbReference>
<dbReference type="Gene3D" id="1.20.58.530">
    <property type="match status" value="1"/>
</dbReference>
<evidence type="ECO:0000259" key="13">
    <source>
        <dbReference type="PROSITE" id="PS51456"/>
    </source>
</evidence>
<evidence type="ECO:0000256" key="11">
    <source>
        <dbReference type="SAM" id="Coils"/>
    </source>
</evidence>
<dbReference type="GO" id="GO:0051015">
    <property type="term" value="F:actin filament binding"/>
    <property type="evidence" value="ECO:0007669"/>
    <property type="project" value="TreeGrafter"/>
</dbReference>
<feature type="coiled-coil region" evidence="11">
    <location>
        <begin position="949"/>
        <end position="997"/>
    </location>
</feature>
<keyword evidence="4" id="KW-0112">Calmodulin-binding</keyword>
<dbReference type="InterPro" id="IPR027417">
    <property type="entry name" value="P-loop_NTPase"/>
</dbReference>
<keyword evidence="1" id="KW-0677">Repeat</keyword>
<reference evidence="15 16" key="1">
    <citation type="submission" date="2020-02" db="EMBL/GenBank/DDBJ databases">
        <authorList>
            <person name="Ma Q."/>
            <person name="Huang Y."/>
            <person name="Song X."/>
            <person name="Pei D."/>
        </authorList>
    </citation>
    <scope>NUCLEOTIDE SEQUENCE [LARGE SCALE GENOMIC DNA]</scope>
    <source>
        <strain evidence="15">Sxm20200214</strain>
        <tissue evidence="15">Leaf</tissue>
    </source>
</reference>
<proteinExistence type="inferred from homology"/>
<keyword evidence="3 10" id="KW-0067">ATP-binding</keyword>
<evidence type="ECO:0000313" key="16">
    <source>
        <dbReference type="Proteomes" id="UP000886595"/>
    </source>
</evidence>
<dbReference type="GO" id="GO:0005516">
    <property type="term" value="F:calmodulin binding"/>
    <property type="evidence" value="ECO:0007669"/>
    <property type="project" value="UniProtKB-KW"/>
</dbReference>
<dbReference type="OrthoDB" id="6108017at2759"/>
<dbReference type="InterPro" id="IPR057535">
    <property type="entry name" value="MYO1-3_N_SH3"/>
</dbReference>
<evidence type="ECO:0000256" key="6">
    <source>
        <dbReference type="ARBA" id="ARBA00023123"/>
    </source>
</evidence>
<evidence type="ECO:0000256" key="4">
    <source>
        <dbReference type="ARBA" id="ARBA00022860"/>
    </source>
</evidence>
<dbReference type="Pfam" id="PF25369">
    <property type="entry name" value="SH3_VIII-1_N"/>
    <property type="match status" value="1"/>
</dbReference>
<dbReference type="EMBL" id="JAAMPC010000006">
    <property type="protein sequence ID" value="KAG2306316.1"/>
    <property type="molecule type" value="Genomic_DNA"/>
</dbReference>
<dbReference type="Pfam" id="PF00612">
    <property type="entry name" value="IQ"/>
    <property type="match status" value="3"/>
</dbReference>
<feature type="binding site" evidence="10">
    <location>
        <begin position="242"/>
        <end position="249"/>
    </location>
    <ligand>
        <name>ATP</name>
        <dbReference type="ChEBI" id="CHEBI:30616"/>
    </ligand>
</feature>
<dbReference type="InterPro" id="IPR001609">
    <property type="entry name" value="Myosin_head_motor_dom-like"/>
</dbReference>
<evidence type="ECO:0000256" key="8">
    <source>
        <dbReference type="ARBA" id="ARBA00023203"/>
    </source>
</evidence>
<dbReference type="PROSITE" id="PS50096">
    <property type="entry name" value="IQ"/>
    <property type="match status" value="4"/>
</dbReference>
<evidence type="ECO:0000256" key="9">
    <source>
        <dbReference type="ARBA" id="ARBA00060862"/>
    </source>
</evidence>
<dbReference type="GO" id="GO:0005737">
    <property type="term" value="C:cytoplasm"/>
    <property type="evidence" value="ECO:0007669"/>
    <property type="project" value="TreeGrafter"/>
</dbReference>
<gene>
    <name evidence="15" type="ORF">Bca52824_026064</name>
</gene>